<sequence>MSAGLPLTADGEDIAQAAVPDITPTSLMAQQQTSSSAGLLPLFTLFGSPSGSKKEMQASAVMLNEKVLAFGTMPDSQPLKPSVKPEAIKNRKSPGLIQLVPGQLHDSQACLR</sequence>
<comment type="caution">
    <text evidence="1">The sequence shown here is derived from an EMBL/GenBank/DDBJ whole genome shotgun (WGS) entry which is preliminary data.</text>
</comment>
<protein>
    <submittedName>
        <fullName evidence="1">Uncharacterized protein</fullName>
    </submittedName>
</protein>
<proteinExistence type="predicted"/>
<accession>A0A9J6GIL8</accession>
<dbReference type="AlphaFoldDB" id="A0A9J6GIL8"/>
<evidence type="ECO:0000313" key="1">
    <source>
        <dbReference type="EMBL" id="KAH9375301.1"/>
    </source>
</evidence>
<keyword evidence="2" id="KW-1185">Reference proteome</keyword>
<name>A0A9J6GIL8_HAELO</name>
<dbReference type="Proteomes" id="UP000821853">
    <property type="component" value="Chromosome 5"/>
</dbReference>
<gene>
    <name evidence="1" type="ORF">HPB48_009169</name>
</gene>
<reference evidence="1 2" key="1">
    <citation type="journal article" date="2020" name="Cell">
        <title>Large-Scale Comparative Analyses of Tick Genomes Elucidate Their Genetic Diversity and Vector Capacities.</title>
        <authorList>
            <consortium name="Tick Genome and Microbiome Consortium (TIGMIC)"/>
            <person name="Jia N."/>
            <person name="Wang J."/>
            <person name="Shi W."/>
            <person name="Du L."/>
            <person name="Sun Y."/>
            <person name="Zhan W."/>
            <person name="Jiang J.F."/>
            <person name="Wang Q."/>
            <person name="Zhang B."/>
            <person name="Ji P."/>
            <person name="Bell-Sakyi L."/>
            <person name="Cui X.M."/>
            <person name="Yuan T.T."/>
            <person name="Jiang B.G."/>
            <person name="Yang W.F."/>
            <person name="Lam T.T."/>
            <person name="Chang Q.C."/>
            <person name="Ding S.J."/>
            <person name="Wang X.J."/>
            <person name="Zhu J.G."/>
            <person name="Ruan X.D."/>
            <person name="Zhao L."/>
            <person name="Wei J.T."/>
            <person name="Ye R.Z."/>
            <person name="Que T.C."/>
            <person name="Du C.H."/>
            <person name="Zhou Y.H."/>
            <person name="Cheng J.X."/>
            <person name="Dai P.F."/>
            <person name="Guo W.B."/>
            <person name="Han X.H."/>
            <person name="Huang E.J."/>
            <person name="Li L.F."/>
            <person name="Wei W."/>
            <person name="Gao Y.C."/>
            <person name="Liu J.Z."/>
            <person name="Shao H.Z."/>
            <person name="Wang X."/>
            <person name="Wang C.C."/>
            <person name="Yang T.C."/>
            <person name="Huo Q.B."/>
            <person name="Li W."/>
            <person name="Chen H.Y."/>
            <person name="Chen S.E."/>
            <person name="Zhou L.G."/>
            <person name="Ni X.B."/>
            <person name="Tian J.H."/>
            <person name="Sheng Y."/>
            <person name="Liu T."/>
            <person name="Pan Y.S."/>
            <person name="Xia L.Y."/>
            <person name="Li J."/>
            <person name="Zhao F."/>
            <person name="Cao W.C."/>
        </authorList>
    </citation>
    <scope>NUCLEOTIDE SEQUENCE [LARGE SCALE GENOMIC DNA]</scope>
    <source>
        <strain evidence="1">HaeL-2018</strain>
    </source>
</reference>
<dbReference type="VEuPathDB" id="VectorBase:HLOH_042525"/>
<organism evidence="1 2">
    <name type="scientific">Haemaphysalis longicornis</name>
    <name type="common">Bush tick</name>
    <dbReference type="NCBI Taxonomy" id="44386"/>
    <lineage>
        <taxon>Eukaryota</taxon>
        <taxon>Metazoa</taxon>
        <taxon>Ecdysozoa</taxon>
        <taxon>Arthropoda</taxon>
        <taxon>Chelicerata</taxon>
        <taxon>Arachnida</taxon>
        <taxon>Acari</taxon>
        <taxon>Parasitiformes</taxon>
        <taxon>Ixodida</taxon>
        <taxon>Ixodoidea</taxon>
        <taxon>Ixodidae</taxon>
        <taxon>Haemaphysalinae</taxon>
        <taxon>Haemaphysalis</taxon>
    </lineage>
</organism>
<dbReference type="EMBL" id="JABSTR010000007">
    <property type="protein sequence ID" value="KAH9375301.1"/>
    <property type="molecule type" value="Genomic_DNA"/>
</dbReference>
<evidence type="ECO:0000313" key="2">
    <source>
        <dbReference type="Proteomes" id="UP000821853"/>
    </source>
</evidence>